<keyword evidence="3" id="KW-0997">Cell inner membrane</keyword>
<comment type="caution">
    <text evidence="14">The sequence shown here is derived from an EMBL/GenBank/DDBJ whole genome shotgun (WGS) entry which is preliminary data.</text>
</comment>
<reference evidence="14 15" key="1">
    <citation type="submission" date="2019-08" db="EMBL/GenBank/DDBJ databases">
        <title>Microbe sample from Colwellia echini.</title>
        <authorList>
            <person name="Christiansen L."/>
            <person name="Pathiraja D."/>
            <person name="Schultz-Johansen M."/>
            <person name="Choi I.-G."/>
            <person name="Stougaard P."/>
        </authorList>
    </citation>
    <scope>NUCLEOTIDE SEQUENCE [LARGE SCALE GENOMIC DNA]</scope>
    <source>
        <strain evidence="14 15">A3</strain>
    </source>
</reference>
<keyword evidence="5 12" id="KW-1133">Transmembrane helix</keyword>
<keyword evidence="11 14" id="KW-0413">Isomerase</keyword>
<dbReference type="EMBL" id="PJAI02000004">
    <property type="protein sequence ID" value="TYK66438.1"/>
    <property type="molecule type" value="Genomic_DNA"/>
</dbReference>
<evidence type="ECO:0000256" key="4">
    <source>
        <dbReference type="ARBA" id="ARBA00022692"/>
    </source>
</evidence>
<name>A0ABY3MYZ0_9GAMM</name>
<dbReference type="Gene3D" id="1.10.4030.10">
    <property type="entry name" value="Porin chaperone SurA, peptide-binding domain"/>
    <property type="match status" value="1"/>
</dbReference>
<evidence type="ECO:0000256" key="1">
    <source>
        <dbReference type="ARBA" id="ARBA00004382"/>
    </source>
</evidence>
<dbReference type="InterPro" id="IPR052029">
    <property type="entry name" value="PpiD_chaperone"/>
</dbReference>
<evidence type="ECO:0000256" key="8">
    <source>
        <dbReference type="ARBA" id="ARBA00038408"/>
    </source>
</evidence>
<dbReference type="InterPro" id="IPR027304">
    <property type="entry name" value="Trigger_fact/SurA_dom_sf"/>
</dbReference>
<dbReference type="Proteomes" id="UP000815846">
    <property type="component" value="Unassembled WGS sequence"/>
</dbReference>
<proteinExistence type="inferred from homology"/>
<keyword evidence="11" id="KW-0697">Rotamase</keyword>
<evidence type="ECO:0000256" key="2">
    <source>
        <dbReference type="ARBA" id="ARBA00022475"/>
    </source>
</evidence>
<evidence type="ECO:0000313" key="14">
    <source>
        <dbReference type="EMBL" id="TYK66438.1"/>
    </source>
</evidence>
<dbReference type="SUPFAM" id="SSF54534">
    <property type="entry name" value="FKBP-like"/>
    <property type="match status" value="1"/>
</dbReference>
<evidence type="ECO:0000256" key="12">
    <source>
        <dbReference type="SAM" id="Phobius"/>
    </source>
</evidence>
<keyword evidence="4 12" id="KW-0812">Transmembrane</keyword>
<evidence type="ECO:0000313" key="15">
    <source>
        <dbReference type="Proteomes" id="UP000815846"/>
    </source>
</evidence>
<keyword evidence="15" id="KW-1185">Reference proteome</keyword>
<evidence type="ECO:0000256" key="10">
    <source>
        <dbReference type="ARBA" id="ARBA00042775"/>
    </source>
</evidence>
<dbReference type="PANTHER" id="PTHR47529">
    <property type="entry name" value="PEPTIDYL-PROLYL CIS-TRANS ISOMERASE D"/>
    <property type="match status" value="1"/>
</dbReference>
<dbReference type="Pfam" id="PF00639">
    <property type="entry name" value="Rotamase"/>
    <property type="match status" value="1"/>
</dbReference>
<evidence type="ECO:0000256" key="5">
    <source>
        <dbReference type="ARBA" id="ARBA00022989"/>
    </source>
</evidence>
<keyword evidence="2" id="KW-1003">Cell membrane</keyword>
<dbReference type="InterPro" id="IPR000297">
    <property type="entry name" value="PPIase_PpiC"/>
</dbReference>
<organism evidence="14 15">
    <name type="scientific">Colwellia echini</name>
    <dbReference type="NCBI Taxonomy" id="1982103"/>
    <lineage>
        <taxon>Bacteria</taxon>
        <taxon>Pseudomonadati</taxon>
        <taxon>Pseudomonadota</taxon>
        <taxon>Gammaproteobacteria</taxon>
        <taxon>Alteromonadales</taxon>
        <taxon>Colwelliaceae</taxon>
        <taxon>Colwellia</taxon>
    </lineage>
</organism>
<dbReference type="PANTHER" id="PTHR47529:SF1">
    <property type="entry name" value="PERIPLASMIC CHAPERONE PPID"/>
    <property type="match status" value="1"/>
</dbReference>
<evidence type="ECO:0000256" key="9">
    <source>
        <dbReference type="ARBA" id="ARBA00040743"/>
    </source>
</evidence>
<dbReference type="PROSITE" id="PS50198">
    <property type="entry name" value="PPIC_PPIASE_2"/>
    <property type="match status" value="1"/>
</dbReference>
<dbReference type="Pfam" id="PF13624">
    <property type="entry name" value="SurA_N_3"/>
    <property type="match status" value="1"/>
</dbReference>
<evidence type="ECO:0000256" key="7">
    <source>
        <dbReference type="ARBA" id="ARBA00023186"/>
    </source>
</evidence>
<comment type="subcellular location">
    <subcellularLocation>
        <location evidence="1">Cell inner membrane</location>
        <topology evidence="1">Single-pass type II membrane protein</topology>
        <orientation evidence="1">Periplasmic side</orientation>
    </subcellularLocation>
</comment>
<sequence length="636" mass="70615">MLEEIREKSQGLTAKIILGLIILTFAVAGVGSYSNSVDTSVAVVNGEEISQQAFDTAFQSQRNRMSQQFGEMFDTLSNDANYMANFRQGVLDNLINEKLIDQNSKDLAIIVSDNRLKETIREMPEFQVNGVFDNDRYLAIINQSGFFQSSDFRDYIRVEMTRRQLSQALLSSEFNLPYQEKLQLALQNQTRDIRYATIAAEQFKAGIELTDDEVNNYYLANQSRFENKEQVKVDFISLNVADIAKDIVISDAEIAQYYQENLVSFTEPEQRRISHILIEFNEDDAESAKAQAQDVLTRLEQGEDFATLAKELSSDTFSAENGGDLEWLEPGIMEESFDDAALALVNVGDTSGLVETSFGYHVLMLTDYKENVVKSLAEVEDELRIKLSHDEAQNKFFALQQEMARLSFEFPDSLEDAAAEVNVAIQTSPWILRGGNDAPFDQDNVIEAAFSDLVLQENMNSDLIEISDDLVIVLRLNKFQAANVKPLSEVEPQIKEILVEQKATELAQQTVDLLLVEFKAGAEIADQLAELNATFVIEENVARYSPALDQSISRAAFVLPHPVDGVISASTVALSNGDLALIEVTGVGVSEGAAAPNLAQQQTSQLAQSAYESFVNSLIVDAKITRKAIAEPVSAY</sequence>
<protein>
    <recommendedName>
        <fullName evidence="9">Periplasmic chaperone PpiD</fullName>
    </recommendedName>
    <alternativeName>
        <fullName evidence="10">Periplasmic folding chaperone</fullName>
    </alternativeName>
</protein>
<keyword evidence="7" id="KW-0143">Chaperone</keyword>
<dbReference type="SUPFAM" id="SSF109998">
    <property type="entry name" value="Triger factor/SurA peptide-binding domain-like"/>
    <property type="match status" value="1"/>
</dbReference>
<dbReference type="InterPro" id="IPR046357">
    <property type="entry name" value="PPIase_dom_sf"/>
</dbReference>
<dbReference type="Gene3D" id="3.10.50.40">
    <property type="match status" value="1"/>
</dbReference>
<evidence type="ECO:0000256" key="11">
    <source>
        <dbReference type="PROSITE-ProRule" id="PRU00278"/>
    </source>
</evidence>
<keyword evidence="6 12" id="KW-0472">Membrane</keyword>
<evidence type="ECO:0000256" key="3">
    <source>
        <dbReference type="ARBA" id="ARBA00022519"/>
    </source>
</evidence>
<dbReference type="RefSeq" id="WP_101345205.1">
    <property type="nucleotide sequence ID" value="NZ_PJAI02000004.1"/>
</dbReference>
<evidence type="ECO:0000256" key="6">
    <source>
        <dbReference type="ARBA" id="ARBA00023136"/>
    </source>
</evidence>
<feature type="transmembrane region" description="Helical" evidence="12">
    <location>
        <begin position="12"/>
        <end position="33"/>
    </location>
</feature>
<gene>
    <name evidence="14" type="ORF">CWS31_005670</name>
</gene>
<feature type="domain" description="PpiC" evidence="13">
    <location>
        <begin position="268"/>
        <end position="367"/>
    </location>
</feature>
<comment type="similarity">
    <text evidence="8">Belongs to the PpiD chaperone family.</text>
</comment>
<dbReference type="GO" id="GO:0016853">
    <property type="term" value="F:isomerase activity"/>
    <property type="evidence" value="ECO:0007669"/>
    <property type="project" value="UniProtKB-KW"/>
</dbReference>
<evidence type="ECO:0000259" key="13">
    <source>
        <dbReference type="PROSITE" id="PS50198"/>
    </source>
</evidence>
<accession>A0ABY3MYZ0</accession>